<feature type="compositionally biased region" description="Acidic residues" evidence="5">
    <location>
        <begin position="291"/>
        <end position="303"/>
    </location>
</feature>
<keyword evidence="8" id="KW-1185">Reference proteome</keyword>
<feature type="region of interest" description="Disordered" evidence="5">
    <location>
        <begin position="291"/>
        <end position="320"/>
    </location>
</feature>
<evidence type="ECO:0000259" key="6">
    <source>
        <dbReference type="PROSITE" id="PS50016"/>
    </source>
</evidence>
<dbReference type="SMART" id="SM00249">
    <property type="entry name" value="PHD"/>
    <property type="match status" value="1"/>
</dbReference>
<proteinExistence type="predicted"/>
<dbReference type="EMBL" id="JABAYA010000272">
    <property type="protein sequence ID" value="KAF7721383.1"/>
    <property type="molecule type" value="Genomic_DNA"/>
</dbReference>
<dbReference type="InterPro" id="IPR019787">
    <property type="entry name" value="Znf_PHD-finger"/>
</dbReference>
<reference evidence="7" key="1">
    <citation type="submission" date="2020-01" db="EMBL/GenBank/DDBJ databases">
        <title>Genome Sequencing of Three Apophysomyces-Like Fungal Strains Confirms a Novel Fungal Genus in the Mucoromycota with divergent Burkholderia-like Endosymbiotic Bacteria.</title>
        <authorList>
            <person name="Stajich J.E."/>
            <person name="Macias A.M."/>
            <person name="Carter-House D."/>
            <person name="Lovett B."/>
            <person name="Kasson L.R."/>
            <person name="Berry K."/>
            <person name="Grigoriev I."/>
            <person name="Chang Y."/>
            <person name="Spatafora J."/>
            <person name="Kasson M.T."/>
        </authorList>
    </citation>
    <scope>NUCLEOTIDE SEQUENCE</scope>
    <source>
        <strain evidence="7">NRRL A-21654</strain>
    </source>
</reference>
<accession>A0A8H7BJT9</accession>
<dbReference type="Proteomes" id="UP000605846">
    <property type="component" value="Unassembled WGS sequence"/>
</dbReference>
<keyword evidence="1" id="KW-0479">Metal-binding</keyword>
<dbReference type="Pfam" id="PF00628">
    <property type="entry name" value="PHD"/>
    <property type="match status" value="1"/>
</dbReference>
<evidence type="ECO:0000256" key="4">
    <source>
        <dbReference type="PROSITE-ProRule" id="PRU00146"/>
    </source>
</evidence>
<dbReference type="GO" id="GO:0008270">
    <property type="term" value="F:zinc ion binding"/>
    <property type="evidence" value="ECO:0007669"/>
    <property type="project" value="UniProtKB-KW"/>
</dbReference>
<dbReference type="OrthoDB" id="5863171at2759"/>
<dbReference type="AlphaFoldDB" id="A0A8H7BJT9"/>
<evidence type="ECO:0000256" key="5">
    <source>
        <dbReference type="SAM" id="MobiDB-lite"/>
    </source>
</evidence>
<evidence type="ECO:0000256" key="2">
    <source>
        <dbReference type="ARBA" id="ARBA00022771"/>
    </source>
</evidence>
<feature type="compositionally biased region" description="Polar residues" evidence="5">
    <location>
        <begin position="546"/>
        <end position="559"/>
    </location>
</feature>
<gene>
    <name evidence="7" type="ORF">EC973_004812</name>
</gene>
<name>A0A8H7BJT9_9FUNG</name>
<keyword evidence="2 4" id="KW-0863">Zinc-finger</keyword>
<dbReference type="Gene3D" id="3.30.40.10">
    <property type="entry name" value="Zinc/RING finger domain, C3HC4 (zinc finger)"/>
    <property type="match status" value="1"/>
</dbReference>
<protein>
    <recommendedName>
        <fullName evidence="6">PHD-type domain-containing protein</fullName>
    </recommendedName>
</protein>
<evidence type="ECO:0000256" key="3">
    <source>
        <dbReference type="ARBA" id="ARBA00022833"/>
    </source>
</evidence>
<evidence type="ECO:0000313" key="7">
    <source>
        <dbReference type="EMBL" id="KAF7721383.1"/>
    </source>
</evidence>
<dbReference type="InterPro" id="IPR013083">
    <property type="entry name" value="Znf_RING/FYVE/PHD"/>
</dbReference>
<keyword evidence="3" id="KW-0862">Zinc</keyword>
<dbReference type="InterPro" id="IPR011011">
    <property type="entry name" value="Znf_FYVE_PHD"/>
</dbReference>
<feature type="region of interest" description="Disordered" evidence="5">
    <location>
        <begin position="163"/>
        <end position="198"/>
    </location>
</feature>
<feature type="region of interest" description="Disordered" evidence="5">
    <location>
        <begin position="545"/>
        <end position="569"/>
    </location>
</feature>
<sequence length="569" mass="63832">MNYSKVMPQNIQPYPQDAALSGVPDYLMSQHAFRTSYPQPSFHSKEARFQEDTCPITVPSTPPMALPNLVPTALDYFHPIYYSNHQVTYQRQGGPMLPHPYHIPHSPVVVQQPIHHTLENATITYDTVTDQPTQKDLVKDVFFSPAMTAGEDAAVFCSSAASSCGSQSDCESDESVSTPSRSSEEDDVTFSPPITPTDLLDSEEDQLLFFGLDLFEEEKPISLCYSRNKHSLPATQPYRNDMKRRRDNDNACQDAKKHKKHLDFYERSTSAAFQPEASPSYENLDYFDDASAEESSDDDDNDDDRISINDRSRDSQCAVDPFESSDFQSISVYDIASDSEDDSCSVSSWEGQRADASEESSDEEATVQVVAQPVNDQNMNGGGELVPPRPTAQPTIYQKLTKANVDWCRYCGTTEGVNWRPGPWGKRTLCNKHGCDYKGYGFACKLPRLDLTGFANETIDDRDRPVLQLYCSACQRQESHVDNVLVRCEGCPKAFHQKCCQNGLTNAFVASDEAWFCDASCRENARRKRIVVELPRKRLPLMCAPKNTSSNSANMASETMRTRSLRESR</sequence>
<feature type="region of interest" description="Disordered" evidence="5">
    <location>
        <begin position="338"/>
        <end position="364"/>
    </location>
</feature>
<dbReference type="InterPro" id="IPR001965">
    <property type="entry name" value="Znf_PHD"/>
</dbReference>
<dbReference type="SUPFAM" id="SSF57903">
    <property type="entry name" value="FYVE/PHD zinc finger"/>
    <property type="match status" value="1"/>
</dbReference>
<evidence type="ECO:0000256" key="1">
    <source>
        <dbReference type="ARBA" id="ARBA00022723"/>
    </source>
</evidence>
<evidence type="ECO:0000313" key="8">
    <source>
        <dbReference type="Proteomes" id="UP000605846"/>
    </source>
</evidence>
<dbReference type="PROSITE" id="PS50016">
    <property type="entry name" value="ZF_PHD_2"/>
    <property type="match status" value="1"/>
</dbReference>
<organism evidence="7 8">
    <name type="scientific">Apophysomyces ossiformis</name>
    <dbReference type="NCBI Taxonomy" id="679940"/>
    <lineage>
        <taxon>Eukaryota</taxon>
        <taxon>Fungi</taxon>
        <taxon>Fungi incertae sedis</taxon>
        <taxon>Mucoromycota</taxon>
        <taxon>Mucoromycotina</taxon>
        <taxon>Mucoromycetes</taxon>
        <taxon>Mucorales</taxon>
        <taxon>Mucorineae</taxon>
        <taxon>Mucoraceae</taxon>
        <taxon>Apophysomyces</taxon>
    </lineage>
</organism>
<feature type="compositionally biased region" description="Basic and acidic residues" evidence="5">
    <location>
        <begin position="304"/>
        <end position="314"/>
    </location>
</feature>
<comment type="caution">
    <text evidence="7">The sequence shown here is derived from an EMBL/GenBank/DDBJ whole genome shotgun (WGS) entry which is preliminary data.</text>
</comment>
<feature type="domain" description="PHD-type" evidence="6">
    <location>
        <begin position="468"/>
        <end position="523"/>
    </location>
</feature>
<feature type="compositionally biased region" description="Basic and acidic residues" evidence="5">
    <location>
        <begin position="560"/>
        <end position="569"/>
    </location>
</feature>